<organism evidence="2 3">
    <name type="scientific">Shewanella benthica KT99</name>
    <dbReference type="NCBI Taxonomy" id="314608"/>
    <lineage>
        <taxon>Bacteria</taxon>
        <taxon>Pseudomonadati</taxon>
        <taxon>Pseudomonadota</taxon>
        <taxon>Gammaproteobacteria</taxon>
        <taxon>Alteromonadales</taxon>
        <taxon>Shewanellaceae</taxon>
        <taxon>Shewanella</taxon>
    </lineage>
</organism>
<comment type="caution">
    <text evidence="2">The sequence shown here is derived from an EMBL/GenBank/DDBJ whole genome shotgun (WGS) entry which is preliminary data.</text>
</comment>
<dbReference type="SUPFAM" id="SSF141072">
    <property type="entry name" value="CalX-like"/>
    <property type="match status" value="1"/>
</dbReference>
<evidence type="ECO:0008006" key="4">
    <source>
        <dbReference type="Google" id="ProtNLM"/>
    </source>
</evidence>
<dbReference type="InterPro" id="IPR038081">
    <property type="entry name" value="CalX-like_sf"/>
</dbReference>
<gene>
    <name evidence="2" type="ORF">KT99_14034</name>
</gene>
<sequence>MSSISIVYIEVLVMKRFNVSLIVSAVSLVLAQSAFATSFTEDAAPSVVQMYLNSTSNGKINRAYSTPRSLNATADSSEPLITCLDFPWGAFENAINDGCSPVDINNKTIDVLYFYHPTWADVMPSLGEAYKFARDSVELANMTFGATSETKVRLVGFEQPTFDGYRAKYHTIFGDLITDGWIDDIPVDLDFTYFSPSHLDANGDIVRGLDDFLQGSIYLAGHQDAIDADAVPANGALLQRLGADYYAWGRLREVEFNDGAESSLCGAGGGELSILMLDENSVIDGSCPNTFTHELGHTLQADHEEGKTQSSYTRARAMKCDGNFGVMGSIASSSNNKHFSSPDISVNGEVCGTEDSANNAWYVDKSTPYVASASPEMNIVGMVGFANLDVTASESDNSVSFYVMRDGDLTVETSVKVFIDGAVTGGLLEQDFIHVDFASGESEKLVSVTIIDNTTTTDNAQLTAELVLPVELSLSGNKSKMDIIITNDDQEVVTPPAPKPETGDSGGGAFGWLSIFGLGLIAIRRKIK</sequence>
<evidence type="ECO:0000256" key="1">
    <source>
        <dbReference type="SAM" id="SignalP"/>
    </source>
</evidence>
<dbReference type="NCBIfam" id="TIGR03501">
    <property type="entry name" value="GlyGly_CTERM"/>
    <property type="match status" value="1"/>
</dbReference>
<evidence type="ECO:0000313" key="3">
    <source>
        <dbReference type="Proteomes" id="UP000005839"/>
    </source>
</evidence>
<dbReference type="Proteomes" id="UP000005839">
    <property type="component" value="Unassembled WGS sequence"/>
</dbReference>
<name>A9EHX3_9GAMM</name>
<proteinExistence type="predicted"/>
<feature type="chain" id="PRO_5002738186" description="GlyGly-CTERM sorting domain-containing protein" evidence="1">
    <location>
        <begin position="37"/>
        <end position="528"/>
    </location>
</feature>
<reference evidence="2 3" key="1">
    <citation type="submission" date="2007-10" db="EMBL/GenBank/DDBJ databases">
        <authorList>
            <person name="Yayanos A."/>
            <person name="Ferriera S."/>
            <person name="Johnson J."/>
            <person name="Kravitz S."/>
            <person name="Halpern A."/>
            <person name="Remington K."/>
            <person name="Beeson K."/>
            <person name="Tran B."/>
            <person name="Rogers Y.-H."/>
            <person name="Friedman R."/>
            <person name="Venter J.C."/>
        </authorList>
    </citation>
    <scope>NUCLEOTIDE SEQUENCE [LARGE SCALE GENOMIC DNA]</scope>
    <source>
        <strain evidence="2 3">KT99</strain>
    </source>
</reference>
<protein>
    <recommendedName>
        <fullName evidence="4">GlyGly-CTERM sorting domain-containing protein</fullName>
    </recommendedName>
</protein>
<accession>A9EHX3</accession>
<dbReference type="AlphaFoldDB" id="A9EHX3"/>
<keyword evidence="3" id="KW-1185">Reference proteome</keyword>
<evidence type="ECO:0000313" key="2">
    <source>
        <dbReference type="EMBL" id="EDP99749.1"/>
    </source>
</evidence>
<dbReference type="InterPro" id="IPR020008">
    <property type="entry name" value="GlyGly_CTERM"/>
</dbReference>
<dbReference type="EMBL" id="ABIC01000032">
    <property type="protein sequence ID" value="EDP99749.1"/>
    <property type="molecule type" value="Genomic_DNA"/>
</dbReference>
<keyword evidence="1" id="KW-0732">Signal</keyword>
<feature type="signal peptide" evidence="1">
    <location>
        <begin position="1"/>
        <end position="36"/>
    </location>
</feature>
<dbReference type="Gene3D" id="2.60.40.2030">
    <property type="match status" value="1"/>
</dbReference>
<dbReference type="SUPFAM" id="SSF55486">
    <property type="entry name" value="Metalloproteases ('zincins'), catalytic domain"/>
    <property type="match status" value="1"/>
</dbReference>